<keyword evidence="2" id="KW-1185">Reference proteome</keyword>
<evidence type="ECO:0000313" key="2">
    <source>
        <dbReference type="Proteomes" id="UP001233172"/>
    </source>
</evidence>
<dbReference type="AlphaFoldDB" id="A0AAD8C678"/>
<reference evidence="1" key="2">
    <citation type="submission" date="2023-04" db="EMBL/GenBank/DDBJ databases">
        <authorList>
            <person name="Bu L."/>
            <person name="Lu L."/>
            <person name="Laidemitt M.R."/>
            <person name="Zhang S.M."/>
            <person name="Mutuku M."/>
            <person name="Mkoji G."/>
            <person name="Steinauer M."/>
            <person name="Loker E.S."/>
        </authorList>
    </citation>
    <scope>NUCLEOTIDE SEQUENCE</scope>
    <source>
        <strain evidence="1">KasaAsao</strain>
        <tissue evidence="1">Whole Snail</tissue>
    </source>
</reference>
<protein>
    <submittedName>
        <fullName evidence="1">Uncharacterized protein</fullName>
    </submittedName>
</protein>
<proteinExistence type="predicted"/>
<comment type="caution">
    <text evidence="1">The sequence shown here is derived from an EMBL/GenBank/DDBJ whole genome shotgun (WGS) entry which is preliminary data.</text>
</comment>
<name>A0AAD8C678_BIOPF</name>
<dbReference type="Proteomes" id="UP001233172">
    <property type="component" value="Unassembled WGS sequence"/>
</dbReference>
<organism evidence="1 2">
    <name type="scientific">Biomphalaria pfeifferi</name>
    <name type="common">Bloodfluke planorb</name>
    <name type="synonym">Freshwater snail</name>
    <dbReference type="NCBI Taxonomy" id="112525"/>
    <lineage>
        <taxon>Eukaryota</taxon>
        <taxon>Metazoa</taxon>
        <taxon>Spiralia</taxon>
        <taxon>Lophotrochozoa</taxon>
        <taxon>Mollusca</taxon>
        <taxon>Gastropoda</taxon>
        <taxon>Heterobranchia</taxon>
        <taxon>Euthyneura</taxon>
        <taxon>Panpulmonata</taxon>
        <taxon>Hygrophila</taxon>
        <taxon>Lymnaeoidea</taxon>
        <taxon>Planorbidae</taxon>
        <taxon>Biomphalaria</taxon>
    </lineage>
</organism>
<evidence type="ECO:0000313" key="1">
    <source>
        <dbReference type="EMBL" id="KAK0066413.1"/>
    </source>
</evidence>
<sequence length="206" mass="22224">MTRPAGRRAQHSPWPNGGGAVKRRLGVDLELGVYVWRATLEMSPALNGLAAGFYAGPNLLPKTSLQQHGQCVVSLYSEMLVAGQIPSNSLGLMRIFISSQLWTIGILCILAGDVFGGGNWSIWFSALDVAGADNSTLDWIKELSPCSAEDIIGLQCRAKNLSTLETSSVPCNMSEVCADHSQILEIFVACLEVEVRVKCQEGRSLE</sequence>
<dbReference type="EMBL" id="JASAOG010000010">
    <property type="protein sequence ID" value="KAK0066413.1"/>
    <property type="molecule type" value="Genomic_DNA"/>
</dbReference>
<gene>
    <name evidence="1" type="ORF">Bpfe_003845</name>
</gene>
<reference evidence="1" key="1">
    <citation type="journal article" date="2023" name="PLoS Negl. Trop. Dis.">
        <title>A genome sequence for Biomphalaria pfeifferi, the major vector snail for the human-infecting parasite Schistosoma mansoni.</title>
        <authorList>
            <person name="Bu L."/>
            <person name="Lu L."/>
            <person name="Laidemitt M.R."/>
            <person name="Zhang S.M."/>
            <person name="Mutuku M."/>
            <person name="Mkoji G."/>
            <person name="Steinauer M."/>
            <person name="Loker E.S."/>
        </authorList>
    </citation>
    <scope>NUCLEOTIDE SEQUENCE</scope>
    <source>
        <strain evidence="1">KasaAsao</strain>
    </source>
</reference>
<accession>A0AAD8C678</accession>